<dbReference type="InterPro" id="IPR036565">
    <property type="entry name" value="Mur-like_cat_sf"/>
</dbReference>
<protein>
    <recommendedName>
        <fullName evidence="6 17">UDP-N-acetylmuramoylalanine--D-glutamate ligase</fullName>
        <ecNumber evidence="5 17">6.3.2.9</ecNumber>
    </recommendedName>
    <alternativeName>
        <fullName evidence="15 17">D-glutamic acid-adding enzyme</fullName>
    </alternativeName>
    <alternativeName>
        <fullName evidence="14 17">UDP-N-acetylmuramoyl-L-alanyl-D-glutamate synthetase</fullName>
    </alternativeName>
</protein>
<dbReference type="PANTHER" id="PTHR43692">
    <property type="entry name" value="UDP-N-ACETYLMURAMOYLALANINE--D-GLUTAMATE LIGASE"/>
    <property type="match status" value="1"/>
</dbReference>
<accession>A0A2Y9BC92</accession>
<dbReference type="GO" id="GO:0009252">
    <property type="term" value="P:peptidoglycan biosynthetic process"/>
    <property type="evidence" value="ECO:0007669"/>
    <property type="project" value="UniProtKB-UniRule"/>
</dbReference>
<keyword evidence="11 17" id="KW-0133">Cell shape</keyword>
<dbReference type="GO" id="GO:0005524">
    <property type="term" value="F:ATP binding"/>
    <property type="evidence" value="ECO:0007669"/>
    <property type="project" value="UniProtKB-UniRule"/>
</dbReference>
<sequence>MDLREKKVLVFGSGISGIAAGRLLVKQGADVILYDGNASLDAGSIRNEILTGQTEGADMQVVLGELPQEILDTLSLTVMSPGVPTDLAVVGQMREKDIPIWGEIELAYVFGKGDVLAITGTNGKTTTTALLGEIMKNYRESTFVVGNIGNPYTAIALETKEESVIVAEMSSFQLETIHTFRPRVSAILNISPDHLNRHHTMEAYIGAKQNIAKNQTAEDTCVLNYEDEVTRKFAEKVSAEVLYFSSRRKLDKGIYLDGGRMLLNMDGKPEVVCHIDELKLLGTHNHENVMAAVGMAAAYGVPLDIIRRTVMDFQGVEHRIEFVAEKNGVAYYNDSKGTNPDAAIKGIQAMKRPTLLIGGGYDKDSSYEEWIQAFDGKVKKLVLLGATREKIDETARRLGFTDTVLADTFEEAVDICVENAVPGDAVLLSPACASWGMFKNYEERGDKFKELVNQL</sequence>
<evidence type="ECO:0000256" key="3">
    <source>
        <dbReference type="ARBA" id="ARBA00004752"/>
    </source>
</evidence>
<dbReference type="Proteomes" id="UP000245845">
    <property type="component" value="Unassembled WGS sequence"/>
</dbReference>
<dbReference type="EMBL" id="QGDL01000001">
    <property type="protein sequence ID" value="PWJ32033.1"/>
    <property type="molecule type" value="Genomic_DNA"/>
</dbReference>
<evidence type="ECO:0000256" key="6">
    <source>
        <dbReference type="ARBA" id="ARBA00015655"/>
    </source>
</evidence>
<dbReference type="Pfam" id="PF21799">
    <property type="entry name" value="MurD-like_N"/>
    <property type="match status" value="1"/>
</dbReference>
<dbReference type="Gene3D" id="3.40.50.720">
    <property type="entry name" value="NAD(P)-binding Rossmann-like Domain"/>
    <property type="match status" value="1"/>
</dbReference>
<dbReference type="InterPro" id="IPR004101">
    <property type="entry name" value="Mur_ligase_C"/>
</dbReference>
<evidence type="ECO:0000259" key="20">
    <source>
        <dbReference type="Pfam" id="PF08245"/>
    </source>
</evidence>
<evidence type="ECO:0000313" key="21">
    <source>
        <dbReference type="EMBL" id="PWJ32033.1"/>
    </source>
</evidence>
<keyword evidence="12 17" id="KW-0573">Peptidoglycan synthesis</keyword>
<comment type="function">
    <text evidence="1 17 18">Cell wall formation. Catalyzes the addition of glutamate to the nucleotide precursor UDP-N-acetylmuramoyl-L-alanine (UMA).</text>
</comment>
<comment type="pathway">
    <text evidence="3 17 18">Cell wall biogenesis; peptidoglycan biosynthesis.</text>
</comment>
<dbReference type="PANTHER" id="PTHR43692:SF1">
    <property type="entry name" value="UDP-N-ACETYLMURAMOYLALANINE--D-GLUTAMATE LIGASE"/>
    <property type="match status" value="1"/>
</dbReference>
<evidence type="ECO:0000256" key="2">
    <source>
        <dbReference type="ARBA" id="ARBA00004496"/>
    </source>
</evidence>
<dbReference type="EC" id="6.3.2.9" evidence="5 17"/>
<dbReference type="UniPathway" id="UPA00219"/>
<dbReference type="SUPFAM" id="SSF53244">
    <property type="entry name" value="MurD-like peptide ligases, peptide-binding domain"/>
    <property type="match status" value="1"/>
</dbReference>
<evidence type="ECO:0000259" key="19">
    <source>
        <dbReference type="Pfam" id="PF02875"/>
    </source>
</evidence>
<keyword evidence="17 18" id="KW-0132">Cell division</keyword>
<dbReference type="GO" id="GO:0051301">
    <property type="term" value="P:cell division"/>
    <property type="evidence" value="ECO:0007669"/>
    <property type="project" value="UniProtKB-KW"/>
</dbReference>
<evidence type="ECO:0000256" key="11">
    <source>
        <dbReference type="ARBA" id="ARBA00022960"/>
    </source>
</evidence>
<dbReference type="InterPro" id="IPR005762">
    <property type="entry name" value="MurD"/>
</dbReference>
<comment type="catalytic activity">
    <reaction evidence="16 17 18">
        <text>UDP-N-acetyl-alpha-D-muramoyl-L-alanine + D-glutamate + ATP = UDP-N-acetyl-alpha-D-muramoyl-L-alanyl-D-glutamate + ADP + phosphate + H(+)</text>
        <dbReference type="Rhea" id="RHEA:16429"/>
        <dbReference type="ChEBI" id="CHEBI:15378"/>
        <dbReference type="ChEBI" id="CHEBI:29986"/>
        <dbReference type="ChEBI" id="CHEBI:30616"/>
        <dbReference type="ChEBI" id="CHEBI:43474"/>
        <dbReference type="ChEBI" id="CHEBI:83898"/>
        <dbReference type="ChEBI" id="CHEBI:83900"/>
        <dbReference type="ChEBI" id="CHEBI:456216"/>
        <dbReference type="EC" id="6.3.2.9"/>
    </reaction>
</comment>
<gene>
    <name evidence="17" type="primary">murD</name>
    <name evidence="21" type="ORF">A8806_101320</name>
</gene>
<dbReference type="GO" id="GO:0008764">
    <property type="term" value="F:UDP-N-acetylmuramoylalanine-D-glutamate ligase activity"/>
    <property type="evidence" value="ECO:0007669"/>
    <property type="project" value="UniProtKB-UniRule"/>
</dbReference>
<dbReference type="HAMAP" id="MF_00639">
    <property type="entry name" value="MurD"/>
    <property type="match status" value="1"/>
</dbReference>
<evidence type="ECO:0000256" key="1">
    <source>
        <dbReference type="ARBA" id="ARBA00002734"/>
    </source>
</evidence>
<dbReference type="SUPFAM" id="SSF53623">
    <property type="entry name" value="MurD-like peptide ligases, catalytic domain"/>
    <property type="match status" value="1"/>
</dbReference>
<evidence type="ECO:0000256" key="17">
    <source>
        <dbReference type="HAMAP-Rule" id="MF_00639"/>
    </source>
</evidence>
<evidence type="ECO:0000256" key="5">
    <source>
        <dbReference type="ARBA" id="ARBA00012212"/>
    </source>
</evidence>
<keyword evidence="22" id="KW-1185">Reference proteome</keyword>
<dbReference type="InterPro" id="IPR036615">
    <property type="entry name" value="Mur_ligase_C_dom_sf"/>
</dbReference>
<keyword evidence="9 17" id="KW-0547">Nucleotide-binding</keyword>
<dbReference type="NCBIfam" id="TIGR01087">
    <property type="entry name" value="murD"/>
    <property type="match status" value="1"/>
</dbReference>
<dbReference type="AlphaFoldDB" id="A0A2Y9BC92"/>
<dbReference type="SUPFAM" id="SSF51984">
    <property type="entry name" value="MurCD N-terminal domain"/>
    <property type="match status" value="1"/>
</dbReference>
<evidence type="ECO:0000256" key="9">
    <source>
        <dbReference type="ARBA" id="ARBA00022741"/>
    </source>
</evidence>
<evidence type="ECO:0000256" key="14">
    <source>
        <dbReference type="ARBA" id="ARBA00030398"/>
    </source>
</evidence>
<keyword evidence="8 17" id="KW-0436">Ligase</keyword>
<dbReference type="InterPro" id="IPR013221">
    <property type="entry name" value="Mur_ligase_cen"/>
</dbReference>
<feature type="domain" description="Mur ligase C-terminal" evidence="19">
    <location>
        <begin position="318"/>
        <end position="432"/>
    </location>
</feature>
<feature type="domain" description="Mur ligase central" evidence="20">
    <location>
        <begin position="118"/>
        <end position="296"/>
    </location>
</feature>
<dbReference type="RefSeq" id="WP_109729404.1">
    <property type="nucleotide sequence ID" value="NZ_BAAACK010000007.1"/>
</dbReference>
<dbReference type="Gene3D" id="3.40.1190.10">
    <property type="entry name" value="Mur-like, catalytic domain"/>
    <property type="match status" value="1"/>
</dbReference>
<keyword evidence="10 17" id="KW-0067">ATP-binding</keyword>
<reference evidence="21 22" key="1">
    <citation type="submission" date="2018-05" db="EMBL/GenBank/DDBJ databases">
        <title>The Hungate 1000. A catalogue of reference genomes from the rumen microbiome.</title>
        <authorList>
            <person name="Kelly W."/>
        </authorList>
    </citation>
    <scope>NUCLEOTIDE SEQUENCE [LARGE SCALE GENOMIC DNA]</scope>
    <source>
        <strain evidence="21 22">NLAE-zl-C242</strain>
    </source>
</reference>
<dbReference type="GO" id="GO:0008360">
    <property type="term" value="P:regulation of cell shape"/>
    <property type="evidence" value="ECO:0007669"/>
    <property type="project" value="UniProtKB-KW"/>
</dbReference>
<name>A0A2Y9BC92_9FIRM</name>
<evidence type="ECO:0000256" key="7">
    <source>
        <dbReference type="ARBA" id="ARBA00022490"/>
    </source>
</evidence>
<evidence type="ECO:0000256" key="16">
    <source>
        <dbReference type="ARBA" id="ARBA00047632"/>
    </source>
</evidence>
<comment type="subcellular location">
    <subcellularLocation>
        <location evidence="2 17 18">Cytoplasm</location>
    </subcellularLocation>
</comment>
<evidence type="ECO:0000256" key="4">
    <source>
        <dbReference type="ARBA" id="ARBA00010416"/>
    </source>
</evidence>
<evidence type="ECO:0000313" key="22">
    <source>
        <dbReference type="Proteomes" id="UP000245845"/>
    </source>
</evidence>
<comment type="similarity">
    <text evidence="4 17">Belongs to the MurCDEF family.</text>
</comment>
<dbReference type="Pfam" id="PF02875">
    <property type="entry name" value="Mur_ligase_C"/>
    <property type="match status" value="1"/>
</dbReference>
<proteinExistence type="inferred from homology"/>
<evidence type="ECO:0000256" key="8">
    <source>
        <dbReference type="ARBA" id="ARBA00022598"/>
    </source>
</evidence>
<evidence type="ECO:0000256" key="10">
    <source>
        <dbReference type="ARBA" id="ARBA00022840"/>
    </source>
</evidence>
<evidence type="ECO:0000256" key="13">
    <source>
        <dbReference type="ARBA" id="ARBA00023316"/>
    </source>
</evidence>
<keyword evidence="17 18" id="KW-0131">Cell cycle</keyword>
<evidence type="ECO:0000256" key="15">
    <source>
        <dbReference type="ARBA" id="ARBA00032324"/>
    </source>
</evidence>
<feature type="binding site" evidence="17">
    <location>
        <begin position="120"/>
        <end position="126"/>
    </location>
    <ligand>
        <name>ATP</name>
        <dbReference type="ChEBI" id="CHEBI:30616"/>
    </ligand>
</feature>
<keyword evidence="13 17" id="KW-0961">Cell wall biogenesis/degradation</keyword>
<dbReference type="GO" id="GO:0071555">
    <property type="term" value="P:cell wall organization"/>
    <property type="evidence" value="ECO:0007669"/>
    <property type="project" value="UniProtKB-KW"/>
</dbReference>
<comment type="caution">
    <text evidence="21">The sequence shown here is derived from an EMBL/GenBank/DDBJ whole genome shotgun (WGS) entry which is preliminary data.</text>
</comment>
<keyword evidence="7 17" id="KW-0963">Cytoplasm</keyword>
<dbReference type="Gene3D" id="3.90.190.20">
    <property type="entry name" value="Mur ligase, C-terminal domain"/>
    <property type="match status" value="1"/>
</dbReference>
<dbReference type="Pfam" id="PF08245">
    <property type="entry name" value="Mur_ligase_M"/>
    <property type="match status" value="1"/>
</dbReference>
<evidence type="ECO:0000256" key="12">
    <source>
        <dbReference type="ARBA" id="ARBA00022984"/>
    </source>
</evidence>
<organism evidence="21 22">
    <name type="scientific">Faecalicatena orotica</name>
    <dbReference type="NCBI Taxonomy" id="1544"/>
    <lineage>
        <taxon>Bacteria</taxon>
        <taxon>Bacillati</taxon>
        <taxon>Bacillota</taxon>
        <taxon>Clostridia</taxon>
        <taxon>Lachnospirales</taxon>
        <taxon>Lachnospiraceae</taxon>
        <taxon>Faecalicatena</taxon>
    </lineage>
</organism>
<dbReference type="GO" id="GO:0005737">
    <property type="term" value="C:cytoplasm"/>
    <property type="evidence" value="ECO:0007669"/>
    <property type="project" value="UniProtKB-SubCell"/>
</dbReference>
<evidence type="ECO:0000256" key="18">
    <source>
        <dbReference type="RuleBase" id="RU003664"/>
    </source>
</evidence>
<dbReference type="OrthoDB" id="9809796at2"/>